<proteinExistence type="predicted"/>
<dbReference type="EMBL" id="KN832892">
    <property type="protein sequence ID" value="KIM93836.1"/>
    <property type="molecule type" value="Genomic_DNA"/>
</dbReference>
<dbReference type="HOGENOM" id="CLU_1267411_0_0_1"/>
<dbReference type="OrthoDB" id="3830579at2759"/>
<reference evidence="1 2" key="1">
    <citation type="submission" date="2014-04" db="EMBL/GenBank/DDBJ databases">
        <authorList>
            <consortium name="DOE Joint Genome Institute"/>
            <person name="Kuo A."/>
            <person name="Martino E."/>
            <person name="Perotto S."/>
            <person name="Kohler A."/>
            <person name="Nagy L.G."/>
            <person name="Floudas D."/>
            <person name="Copeland A."/>
            <person name="Barry K.W."/>
            <person name="Cichocki N."/>
            <person name="Veneault-Fourrey C."/>
            <person name="LaButti K."/>
            <person name="Lindquist E.A."/>
            <person name="Lipzen A."/>
            <person name="Lundell T."/>
            <person name="Morin E."/>
            <person name="Murat C."/>
            <person name="Sun H."/>
            <person name="Tunlid A."/>
            <person name="Henrissat B."/>
            <person name="Grigoriev I.V."/>
            <person name="Hibbett D.S."/>
            <person name="Martin F."/>
            <person name="Nordberg H.P."/>
            <person name="Cantor M.N."/>
            <person name="Hua S.X."/>
        </authorList>
    </citation>
    <scope>NUCLEOTIDE SEQUENCE [LARGE SCALE GENOMIC DNA]</scope>
    <source>
        <strain evidence="1 2">Zn</strain>
    </source>
</reference>
<keyword evidence="2" id="KW-1185">Reference proteome</keyword>
<gene>
    <name evidence="1" type="ORF">OIDMADRAFT_45972</name>
</gene>
<protein>
    <submittedName>
        <fullName evidence="1">Uncharacterized protein</fullName>
    </submittedName>
</protein>
<sequence>MVVAEIIQFGAEQLFDAHESRTTVDDTIQKTAKTLKGVKSLQHFVLGTQVQDKGAIQITSEWNGAKDYVNFETTAEFGSFIKSVRSSCGEPHSIFHVALNRSAFGSDGPATANVVEFVQSYFPASRVTPEFQEKVKEDFLKFDEIYIKGAKGTVSFAFGWVLEEQEHEGIKGEKAKVFFVTRGWESMDHFERSTKNDAYKEAIPILYAWNAPWKMVGFYLNV</sequence>
<dbReference type="Gene3D" id="3.30.70.100">
    <property type="match status" value="1"/>
</dbReference>
<accession>A0A0C3GTX7</accession>
<dbReference type="InParanoid" id="A0A0C3GTX7"/>
<evidence type="ECO:0000313" key="2">
    <source>
        <dbReference type="Proteomes" id="UP000054321"/>
    </source>
</evidence>
<reference evidence="2" key="2">
    <citation type="submission" date="2015-01" db="EMBL/GenBank/DDBJ databases">
        <title>Evolutionary Origins and Diversification of the Mycorrhizal Mutualists.</title>
        <authorList>
            <consortium name="DOE Joint Genome Institute"/>
            <consortium name="Mycorrhizal Genomics Consortium"/>
            <person name="Kohler A."/>
            <person name="Kuo A."/>
            <person name="Nagy L.G."/>
            <person name="Floudas D."/>
            <person name="Copeland A."/>
            <person name="Barry K.W."/>
            <person name="Cichocki N."/>
            <person name="Veneault-Fourrey C."/>
            <person name="LaButti K."/>
            <person name="Lindquist E.A."/>
            <person name="Lipzen A."/>
            <person name="Lundell T."/>
            <person name="Morin E."/>
            <person name="Murat C."/>
            <person name="Riley R."/>
            <person name="Ohm R."/>
            <person name="Sun H."/>
            <person name="Tunlid A."/>
            <person name="Henrissat B."/>
            <person name="Grigoriev I.V."/>
            <person name="Hibbett D.S."/>
            <person name="Martin F."/>
        </authorList>
    </citation>
    <scope>NUCLEOTIDE SEQUENCE [LARGE SCALE GENOMIC DNA]</scope>
    <source>
        <strain evidence="2">Zn</strain>
    </source>
</reference>
<dbReference type="Proteomes" id="UP000054321">
    <property type="component" value="Unassembled WGS sequence"/>
</dbReference>
<name>A0A0C3GTX7_OIDMZ</name>
<evidence type="ECO:0000313" key="1">
    <source>
        <dbReference type="EMBL" id="KIM93836.1"/>
    </source>
</evidence>
<dbReference type="AlphaFoldDB" id="A0A0C3GTX7"/>
<organism evidence="1 2">
    <name type="scientific">Oidiodendron maius (strain Zn)</name>
    <dbReference type="NCBI Taxonomy" id="913774"/>
    <lineage>
        <taxon>Eukaryota</taxon>
        <taxon>Fungi</taxon>
        <taxon>Dikarya</taxon>
        <taxon>Ascomycota</taxon>
        <taxon>Pezizomycotina</taxon>
        <taxon>Leotiomycetes</taxon>
        <taxon>Leotiomycetes incertae sedis</taxon>
        <taxon>Myxotrichaceae</taxon>
        <taxon>Oidiodendron</taxon>
    </lineage>
</organism>